<accession>A0ABW6NVW7</accession>
<proteinExistence type="predicted"/>
<keyword evidence="2" id="KW-1185">Reference proteome</keyword>
<dbReference type="EMBL" id="JBIAMT010000001">
    <property type="protein sequence ID" value="MFF0495332.1"/>
    <property type="molecule type" value="Genomic_DNA"/>
</dbReference>
<sequence length="508" mass="55442">MSPHEATFVAHALSLAALYGDDPWPRDGHPLPDEPPRRSGDVHFPSVVYDGVSTHHRAAGSDSADELADTVLAHLGDPAPLLDLFAGIRAIDVADDLVRELRSRDHSREKLRIAARFVVEHATRREAAKLGIAVLGSCGDDRDGELLQLLGRLDEFSLFAVVALTNTQSDREQAVFELAQRLHGWGRIHAVERLAGSSDPAIRAWLLREGFRNGVMNEYLAYIAATTGGLYEALLGDDIDDALLDGAAGILQALAIGGPAEDMRDYEDAVPAMHRFADLLDSADPTVERLRAALSVARMCRSDREFPWPAGEPERLRSRYTALVAQRRWRATVIAAVELPPSDADGPETRAQRACRFDIALSCAEELDIDVLSAVSAQLRIDPLNAYWWQWVMGNAGDAIDEMVRLAEELLAPRVTSGPSEVLGIGPGYAADFALGMVVSRLRDHPGRGVKLIRAALSSRGVRCRRAALTTLTAWPAPSRPVGTRDWIRAAAGHEPDAELRRELLEFA</sequence>
<comment type="caution">
    <text evidence="1">The sequence shown here is derived from an EMBL/GenBank/DDBJ whole genome shotgun (WGS) entry which is preliminary data.</text>
</comment>
<reference evidence="1 2" key="1">
    <citation type="submission" date="2024-10" db="EMBL/GenBank/DDBJ databases">
        <title>The Natural Products Discovery Center: Release of the First 8490 Sequenced Strains for Exploring Actinobacteria Biosynthetic Diversity.</title>
        <authorList>
            <person name="Kalkreuter E."/>
            <person name="Kautsar S.A."/>
            <person name="Yang D."/>
            <person name="Bader C.D."/>
            <person name="Teijaro C.N."/>
            <person name="Fluegel L."/>
            <person name="Davis C.M."/>
            <person name="Simpson J.R."/>
            <person name="Lauterbach L."/>
            <person name="Steele A.D."/>
            <person name="Gui C."/>
            <person name="Meng S."/>
            <person name="Li G."/>
            <person name="Viehrig K."/>
            <person name="Ye F."/>
            <person name="Su P."/>
            <person name="Kiefer A.F."/>
            <person name="Nichols A."/>
            <person name="Cepeda A.J."/>
            <person name="Yan W."/>
            <person name="Fan B."/>
            <person name="Jiang Y."/>
            <person name="Adhikari A."/>
            <person name="Zheng C.-J."/>
            <person name="Schuster L."/>
            <person name="Cowan T.M."/>
            <person name="Smanski M.J."/>
            <person name="Chevrette M.G."/>
            <person name="De Carvalho L.P.S."/>
            <person name="Shen B."/>
        </authorList>
    </citation>
    <scope>NUCLEOTIDE SEQUENCE [LARGE SCALE GENOMIC DNA]</scope>
    <source>
        <strain evidence="1 2">NPDC004119</strain>
    </source>
</reference>
<organism evidence="1 2">
    <name type="scientific">Nocardia aobensis</name>
    <dbReference type="NCBI Taxonomy" id="257277"/>
    <lineage>
        <taxon>Bacteria</taxon>
        <taxon>Bacillati</taxon>
        <taxon>Actinomycetota</taxon>
        <taxon>Actinomycetes</taxon>
        <taxon>Mycobacteriales</taxon>
        <taxon>Nocardiaceae</taxon>
        <taxon>Nocardia</taxon>
    </lineage>
</organism>
<gene>
    <name evidence="1" type="ORF">ACFYU5_02910</name>
</gene>
<name>A0ABW6NVW7_9NOCA</name>
<evidence type="ECO:0000313" key="1">
    <source>
        <dbReference type="EMBL" id="MFF0495332.1"/>
    </source>
</evidence>
<dbReference type="Proteomes" id="UP001601442">
    <property type="component" value="Unassembled WGS sequence"/>
</dbReference>
<dbReference type="RefSeq" id="WP_387389265.1">
    <property type="nucleotide sequence ID" value="NZ_JBIAMT010000001.1"/>
</dbReference>
<protein>
    <submittedName>
        <fullName evidence="1">Uncharacterized protein</fullName>
    </submittedName>
</protein>
<evidence type="ECO:0000313" key="2">
    <source>
        <dbReference type="Proteomes" id="UP001601442"/>
    </source>
</evidence>